<sequence>MRLAPLQQHFRARLRRRAPWVVVLAFAAVFTALQFLVIPLSVHLKHPGALLNSLVMPFLISFTYGFLAPLPWRWSGDERSRAPFWRGLGQAVLVNALLVLALTAMSWVMVRHANLKAEVLGLPQGAKASFGSVLLLQMMVGLPLMTIIGAIISFSVISEEEKLAAEARLEEAQWVLLRGQLSPHVLFNSLNGLAELVRLDPVAAEQAILDLSELYRALLRHGDRPRAPLGDERALVQRFLAVEGLRMGHRLRVVWDWDQSLDGVPAPPFLLQPLVENALKHGIAPAPTGGELVIRLQREGQGLRLRVLNTGRGLGLVPGQGIGLQNLEARLRLAYGPGATFHLGSEGSATVAEVLLEQLESRR</sequence>
<dbReference type="Gene3D" id="3.30.565.10">
    <property type="entry name" value="Histidine kinase-like ATPase, C-terminal domain"/>
    <property type="match status" value="1"/>
</dbReference>
<name>A0A9D7SJ86_9BACT</name>
<keyword evidence="1" id="KW-0812">Transmembrane</keyword>
<accession>A0A9D7SJ86</accession>
<keyword evidence="1" id="KW-1133">Transmembrane helix</keyword>
<dbReference type="GO" id="GO:0000155">
    <property type="term" value="F:phosphorelay sensor kinase activity"/>
    <property type="evidence" value="ECO:0007669"/>
    <property type="project" value="InterPro"/>
</dbReference>
<dbReference type="Proteomes" id="UP000886657">
    <property type="component" value="Unassembled WGS sequence"/>
</dbReference>
<evidence type="ECO:0000313" key="3">
    <source>
        <dbReference type="EMBL" id="MBK9797472.1"/>
    </source>
</evidence>
<feature type="transmembrane region" description="Helical" evidence="1">
    <location>
        <begin position="88"/>
        <end position="110"/>
    </location>
</feature>
<keyword evidence="3" id="KW-0808">Transferase</keyword>
<feature type="transmembrane region" description="Helical" evidence="1">
    <location>
        <begin position="48"/>
        <end position="67"/>
    </location>
</feature>
<evidence type="ECO:0000259" key="2">
    <source>
        <dbReference type="Pfam" id="PF06580"/>
    </source>
</evidence>
<feature type="domain" description="Signal transduction histidine kinase internal region" evidence="2">
    <location>
        <begin position="175"/>
        <end position="251"/>
    </location>
</feature>
<feature type="transmembrane region" description="Helical" evidence="1">
    <location>
        <begin position="130"/>
        <end position="157"/>
    </location>
</feature>
<organism evidence="3 4">
    <name type="scientific">Candidatus Geothrix skivensis</name>
    <dbReference type="NCBI Taxonomy" id="2954439"/>
    <lineage>
        <taxon>Bacteria</taxon>
        <taxon>Pseudomonadati</taxon>
        <taxon>Acidobacteriota</taxon>
        <taxon>Holophagae</taxon>
        <taxon>Holophagales</taxon>
        <taxon>Holophagaceae</taxon>
        <taxon>Geothrix</taxon>
    </lineage>
</organism>
<reference evidence="3" key="1">
    <citation type="submission" date="2020-10" db="EMBL/GenBank/DDBJ databases">
        <title>Connecting structure to function with the recovery of over 1000 high-quality activated sludge metagenome-assembled genomes encoding full-length rRNA genes using long-read sequencing.</title>
        <authorList>
            <person name="Singleton C.M."/>
            <person name="Petriglieri F."/>
            <person name="Kristensen J.M."/>
            <person name="Kirkegaard R.H."/>
            <person name="Michaelsen T.Y."/>
            <person name="Andersen M.H."/>
            <person name="Karst S.M."/>
            <person name="Dueholm M.S."/>
            <person name="Nielsen P.H."/>
            <person name="Albertsen M."/>
        </authorList>
    </citation>
    <scope>NUCLEOTIDE SEQUENCE</scope>
    <source>
        <strain evidence="3">Skiv_18-Q3-R9-52_MAXAC.067</strain>
    </source>
</reference>
<dbReference type="Pfam" id="PF06580">
    <property type="entry name" value="His_kinase"/>
    <property type="match status" value="1"/>
</dbReference>
<dbReference type="AlphaFoldDB" id="A0A9D7SJ86"/>
<dbReference type="EMBL" id="JADKIO010000009">
    <property type="protein sequence ID" value="MBK9797472.1"/>
    <property type="molecule type" value="Genomic_DNA"/>
</dbReference>
<keyword evidence="1" id="KW-0472">Membrane</keyword>
<dbReference type="GO" id="GO:0016020">
    <property type="term" value="C:membrane"/>
    <property type="evidence" value="ECO:0007669"/>
    <property type="project" value="InterPro"/>
</dbReference>
<evidence type="ECO:0000313" key="4">
    <source>
        <dbReference type="Proteomes" id="UP000886657"/>
    </source>
</evidence>
<keyword evidence="3" id="KW-0418">Kinase</keyword>
<proteinExistence type="predicted"/>
<dbReference type="PANTHER" id="PTHR34220:SF7">
    <property type="entry name" value="SENSOR HISTIDINE KINASE YPDA"/>
    <property type="match status" value="1"/>
</dbReference>
<dbReference type="InterPro" id="IPR050640">
    <property type="entry name" value="Bact_2-comp_sensor_kinase"/>
</dbReference>
<dbReference type="InterPro" id="IPR010559">
    <property type="entry name" value="Sig_transdc_His_kin_internal"/>
</dbReference>
<evidence type="ECO:0000256" key="1">
    <source>
        <dbReference type="SAM" id="Phobius"/>
    </source>
</evidence>
<dbReference type="PANTHER" id="PTHR34220">
    <property type="entry name" value="SENSOR HISTIDINE KINASE YPDA"/>
    <property type="match status" value="1"/>
</dbReference>
<dbReference type="InterPro" id="IPR036890">
    <property type="entry name" value="HATPase_C_sf"/>
</dbReference>
<comment type="caution">
    <text evidence="3">The sequence shown here is derived from an EMBL/GenBank/DDBJ whole genome shotgun (WGS) entry which is preliminary data.</text>
</comment>
<protein>
    <submittedName>
        <fullName evidence="3">Histidine kinase</fullName>
    </submittedName>
</protein>
<dbReference type="SUPFAM" id="SSF55874">
    <property type="entry name" value="ATPase domain of HSP90 chaperone/DNA topoisomerase II/histidine kinase"/>
    <property type="match status" value="1"/>
</dbReference>
<feature type="transmembrane region" description="Helical" evidence="1">
    <location>
        <begin position="20"/>
        <end position="42"/>
    </location>
</feature>
<gene>
    <name evidence="3" type="ORF">IPP58_13430</name>
</gene>